<evidence type="ECO:0000313" key="3">
    <source>
        <dbReference type="EMBL" id="GER02976.1"/>
    </source>
</evidence>
<keyword evidence="1" id="KW-1133">Transmembrane helix</keyword>
<feature type="transmembrane region" description="Helical" evidence="1">
    <location>
        <begin position="6"/>
        <end position="30"/>
    </location>
</feature>
<keyword evidence="1" id="KW-0812">Transmembrane</keyword>
<comment type="caution">
    <text evidence="3">The sequence shown here is derived from an EMBL/GenBank/DDBJ whole genome shotgun (WGS) entry which is preliminary data.</text>
</comment>
<gene>
    <name evidence="3" type="ORF">JCM17846_06580</name>
</gene>
<feature type="domain" description="TadE-like" evidence="2">
    <location>
        <begin position="2"/>
        <end position="39"/>
    </location>
</feature>
<dbReference type="InterPro" id="IPR012495">
    <property type="entry name" value="TadE-like_dom"/>
</dbReference>
<sequence>MEFAIAFPIIIGLTMGIVEIGHISFANATLEGAVREASRRGVTGFVPVDGSRESYVRSRVLDMMENFTLVGPVVIETKVYESFADIGKPEPFSDDNANDVYDSGECFTDINQNGQWDADMGASGLGGSGAIVVYDAQIQLKLITPAFAFMTGSDKGAIGLQASTAVRNEPYNLLEEDSSTGGAILCS</sequence>
<dbReference type="Proteomes" id="UP000324996">
    <property type="component" value="Unassembled WGS sequence"/>
</dbReference>
<evidence type="ECO:0000256" key="1">
    <source>
        <dbReference type="SAM" id="Phobius"/>
    </source>
</evidence>
<organism evidence="3 4">
    <name type="scientific">Iodidimonas nitroreducens</name>
    <dbReference type="NCBI Taxonomy" id="1236968"/>
    <lineage>
        <taxon>Bacteria</taxon>
        <taxon>Pseudomonadati</taxon>
        <taxon>Pseudomonadota</taxon>
        <taxon>Alphaproteobacteria</taxon>
        <taxon>Iodidimonadales</taxon>
        <taxon>Iodidimonadaceae</taxon>
        <taxon>Iodidimonas</taxon>
    </lineage>
</organism>
<name>A0A5A7N7I9_9PROT</name>
<keyword evidence="1" id="KW-0472">Membrane</keyword>
<dbReference type="Pfam" id="PF07811">
    <property type="entry name" value="TadE"/>
    <property type="match status" value="1"/>
</dbReference>
<proteinExistence type="predicted"/>
<keyword evidence="4" id="KW-1185">Reference proteome</keyword>
<evidence type="ECO:0000313" key="4">
    <source>
        <dbReference type="Proteomes" id="UP000324996"/>
    </source>
</evidence>
<accession>A0A5A7N7I9</accession>
<reference evidence="3 4" key="1">
    <citation type="submission" date="2019-09" db="EMBL/GenBank/DDBJ databases">
        <title>NBRP : Genome information of microbial organism related human and environment.</title>
        <authorList>
            <person name="Hattori M."/>
            <person name="Oshima K."/>
            <person name="Inaba H."/>
            <person name="Suda W."/>
            <person name="Sakamoto M."/>
            <person name="Iino T."/>
            <person name="Kitahara M."/>
            <person name="Oshida Y."/>
            <person name="Iida T."/>
            <person name="Kudo T."/>
            <person name="Itoh T."/>
            <person name="Ohkuma M."/>
        </authorList>
    </citation>
    <scope>NUCLEOTIDE SEQUENCE [LARGE SCALE GENOMIC DNA]</scope>
    <source>
        <strain evidence="3 4">Q-1</strain>
    </source>
</reference>
<dbReference type="EMBL" id="BKCN01000002">
    <property type="protein sequence ID" value="GER02976.1"/>
    <property type="molecule type" value="Genomic_DNA"/>
</dbReference>
<dbReference type="AlphaFoldDB" id="A0A5A7N7I9"/>
<protein>
    <recommendedName>
        <fullName evidence="2">TadE-like domain-containing protein</fullName>
    </recommendedName>
</protein>
<evidence type="ECO:0000259" key="2">
    <source>
        <dbReference type="Pfam" id="PF07811"/>
    </source>
</evidence>